<dbReference type="InterPro" id="IPR011006">
    <property type="entry name" value="CheY-like_superfamily"/>
</dbReference>
<keyword evidence="4" id="KW-0804">Transcription</keyword>
<dbReference type="Pfam" id="PF13185">
    <property type="entry name" value="GAF_2"/>
    <property type="match status" value="1"/>
</dbReference>
<dbReference type="SUPFAM" id="SSF52172">
    <property type="entry name" value="CheY-like"/>
    <property type="match status" value="1"/>
</dbReference>
<dbReference type="SUPFAM" id="SSF55781">
    <property type="entry name" value="GAF domain-like"/>
    <property type="match status" value="1"/>
</dbReference>
<dbReference type="PROSITE" id="PS50921">
    <property type="entry name" value="ANTAR"/>
    <property type="match status" value="1"/>
</dbReference>
<dbReference type="Proteomes" id="UP000284057">
    <property type="component" value="Unassembled WGS sequence"/>
</dbReference>
<evidence type="ECO:0000259" key="5">
    <source>
        <dbReference type="PROSITE" id="PS50921"/>
    </source>
</evidence>
<dbReference type="SMART" id="SM01012">
    <property type="entry name" value="ANTAR"/>
    <property type="match status" value="1"/>
</dbReference>
<evidence type="ECO:0000256" key="4">
    <source>
        <dbReference type="ARBA" id="ARBA00023163"/>
    </source>
</evidence>
<dbReference type="Gene3D" id="3.30.450.40">
    <property type="match status" value="1"/>
</dbReference>
<dbReference type="EMBL" id="QUAL01000095">
    <property type="protein sequence ID" value="RIQ26286.1"/>
    <property type="molecule type" value="Genomic_DNA"/>
</dbReference>
<reference evidence="6 7" key="1">
    <citation type="submission" date="2018-09" db="EMBL/GenBank/DDBJ databases">
        <title>Isolation, diversity and antifungal activity of actinobacteria from wheat.</title>
        <authorList>
            <person name="Han C."/>
        </authorList>
    </citation>
    <scope>NUCLEOTIDE SEQUENCE [LARGE SCALE GENOMIC DNA]</scope>
    <source>
        <strain evidence="6 7">NEAU-YY265</strain>
    </source>
</reference>
<organism evidence="6 7">
    <name type="scientific">Jiangella rhizosphaerae</name>
    <dbReference type="NCBI Taxonomy" id="2293569"/>
    <lineage>
        <taxon>Bacteria</taxon>
        <taxon>Bacillati</taxon>
        <taxon>Actinomycetota</taxon>
        <taxon>Actinomycetes</taxon>
        <taxon>Jiangellales</taxon>
        <taxon>Jiangellaceae</taxon>
        <taxon>Jiangella</taxon>
    </lineage>
</organism>
<dbReference type="GO" id="GO:0003723">
    <property type="term" value="F:RNA binding"/>
    <property type="evidence" value="ECO:0007669"/>
    <property type="project" value="InterPro"/>
</dbReference>
<feature type="domain" description="ANTAR" evidence="5">
    <location>
        <begin position="170"/>
        <end position="231"/>
    </location>
</feature>
<dbReference type="InterPro" id="IPR003018">
    <property type="entry name" value="GAF"/>
</dbReference>
<evidence type="ECO:0000256" key="2">
    <source>
        <dbReference type="ARBA" id="ARBA00022777"/>
    </source>
</evidence>
<evidence type="ECO:0000313" key="6">
    <source>
        <dbReference type="EMBL" id="RIQ26286.1"/>
    </source>
</evidence>
<proteinExistence type="predicted"/>
<dbReference type="AlphaFoldDB" id="A0A418KS01"/>
<dbReference type="InterPro" id="IPR029016">
    <property type="entry name" value="GAF-like_dom_sf"/>
</dbReference>
<dbReference type="Pfam" id="PF03861">
    <property type="entry name" value="ANTAR"/>
    <property type="match status" value="1"/>
</dbReference>
<dbReference type="PIRSF" id="PIRSF036625">
    <property type="entry name" value="GAF_ANTAR"/>
    <property type="match status" value="1"/>
</dbReference>
<keyword evidence="1" id="KW-0808">Transferase</keyword>
<keyword evidence="3" id="KW-0805">Transcription regulation</keyword>
<gene>
    <name evidence="6" type="ORF">DY240_10555</name>
</gene>
<accession>A0A418KS01</accession>
<evidence type="ECO:0000313" key="7">
    <source>
        <dbReference type="Proteomes" id="UP000284057"/>
    </source>
</evidence>
<sequence length="239" mass="25449">MVEPCRSWQEVGGAVDPSPTSELAEAAADLHGEPDVESTVQSVLEYAQAITGGDGVAVMIRQAGRPAVMSATSPEAAEADLVQIQCAEGPGLQAMCVRDAVLVDDVAADARWLSWSRPVSELGFQSVLSLGLGTHRTSLGALSVYSSRARAFPTDRAELARLYARHASVALVSARHESGLRRAIHARHIIGQAQGVLMERYGLDAERAFAMLRNSARHQGVTLTQRAEQILASRPADVS</sequence>
<dbReference type="GO" id="GO:0016301">
    <property type="term" value="F:kinase activity"/>
    <property type="evidence" value="ECO:0007669"/>
    <property type="project" value="UniProtKB-KW"/>
</dbReference>
<name>A0A418KS01_9ACTN</name>
<dbReference type="InterPro" id="IPR005561">
    <property type="entry name" value="ANTAR"/>
</dbReference>
<dbReference type="InterPro" id="IPR012074">
    <property type="entry name" value="GAF_ANTAR"/>
</dbReference>
<comment type="caution">
    <text evidence="6">The sequence shown here is derived from an EMBL/GenBank/DDBJ whole genome shotgun (WGS) entry which is preliminary data.</text>
</comment>
<dbReference type="InterPro" id="IPR036388">
    <property type="entry name" value="WH-like_DNA-bd_sf"/>
</dbReference>
<protein>
    <submittedName>
        <fullName evidence="6">ANTAR domain-containing protein</fullName>
    </submittedName>
</protein>
<evidence type="ECO:0000256" key="3">
    <source>
        <dbReference type="ARBA" id="ARBA00023015"/>
    </source>
</evidence>
<keyword evidence="7" id="KW-1185">Reference proteome</keyword>
<keyword evidence="2" id="KW-0418">Kinase</keyword>
<dbReference type="SMART" id="SM00065">
    <property type="entry name" value="GAF"/>
    <property type="match status" value="1"/>
</dbReference>
<evidence type="ECO:0000256" key="1">
    <source>
        <dbReference type="ARBA" id="ARBA00022679"/>
    </source>
</evidence>
<dbReference type="Gene3D" id="1.10.10.10">
    <property type="entry name" value="Winged helix-like DNA-binding domain superfamily/Winged helix DNA-binding domain"/>
    <property type="match status" value="1"/>
</dbReference>